<dbReference type="AlphaFoldDB" id="A0A1W7D0N3"/>
<feature type="domain" description="Carrier" evidence="1">
    <location>
        <begin position="8"/>
        <end position="97"/>
    </location>
</feature>
<gene>
    <name evidence="2" type="ORF">CAG99_18375</name>
</gene>
<dbReference type="EMBL" id="CP021121">
    <property type="protein sequence ID" value="ARQ70545.1"/>
    <property type="molecule type" value="Genomic_DNA"/>
</dbReference>
<dbReference type="Gene3D" id="1.10.1200.10">
    <property type="entry name" value="ACP-like"/>
    <property type="match status" value="1"/>
</dbReference>
<dbReference type="InterPro" id="IPR036736">
    <property type="entry name" value="ACP-like_sf"/>
</dbReference>
<reference evidence="2 3" key="1">
    <citation type="submission" date="2017-05" db="EMBL/GenBank/DDBJ databases">
        <title>Complete genome sequence of Streptomyces sp. SCSIO 03032 revealed the diverse biosynthetic pathways for its bioactive secondary metabolites.</title>
        <authorList>
            <person name="Ma L."/>
            <person name="Zhu Y."/>
            <person name="Zhang W."/>
            <person name="Zhang G."/>
            <person name="Tian X."/>
            <person name="Zhang S."/>
            <person name="Zhang C."/>
        </authorList>
    </citation>
    <scope>NUCLEOTIDE SEQUENCE [LARGE SCALE GENOMIC DNA]</scope>
    <source>
        <strain evidence="2 3">SCSIO 03032</strain>
    </source>
</reference>
<dbReference type="Proteomes" id="UP000194218">
    <property type="component" value="Chromosome"/>
</dbReference>
<protein>
    <recommendedName>
        <fullName evidence="1">Carrier domain-containing protein</fullName>
    </recommendedName>
</protein>
<accession>A0A1W7D0N3</accession>
<dbReference type="RefSeq" id="WP_368660662.1">
    <property type="nucleotide sequence ID" value="NZ_CP021121.1"/>
</dbReference>
<evidence type="ECO:0000313" key="2">
    <source>
        <dbReference type="EMBL" id="ARQ70545.1"/>
    </source>
</evidence>
<dbReference type="InterPro" id="IPR009081">
    <property type="entry name" value="PP-bd_ACP"/>
</dbReference>
<organism evidence="2 3">
    <name type="scientific">Streptomyces marincola</name>
    <dbReference type="NCBI Taxonomy" id="2878388"/>
    <lineage>
        <taxon>Bacteria</taxon>
        <taxon>Bacillati</taxon>
        <taxon>Actinomycetota</taxon>
        <taxon>Actinomycetes</taxon>
        <taxon>Kitasatosporales</taxon>
        <taxon>Streptomycetaceae</taxon>
        <taxon>Streptomyces</taxon>
    </lineage>
</organism>
<evidence type="ECO:0000313" key="3">
    <source>
        <dbReference type="Proteomes" id="UP000194218"/>
    </source>
</evidence>
<dbReference type="Pfam" id="PF00550">
    <property type="entry name" value="PP-binding"/>
    <property type="match status" value="1"/>
</dbReference>
<sequence>MSVVQPAVTREAVLATVAGMIASILGDEETGGTGEGGGPGLDIGMDTSLGDDLMLESIDMVALSERLEERYGERVNFAEMIAGMELDELIELTVGRLVDHVVLSLAPAAER</sequence>
<proteinExistence type="predicted"/>
<keyword evidence="3" id="KW-1185">Reference proteome</keyword>
<name>A0A1W7D0N3_9ACTN</name>
<dbReference type="PROSITE" id="PS50075">
    <property type="entry name" value="CARRIER"/>
    <property type="match status" value="1"/>
</dbReference>
<dbReference type="SUPFAM" id="SSF47336">
    <property type="entry name" value="ACP-like"/>
    <property type="match status" value="1"/>
</dbReference>
<dbReference type="KEGG" id="smao:CAG99_18375"/>
<evidence type="ECO:0000259" key="1">
    <source>
        <dbReference type="PROSITE" id="PS50075"/>
    </source>
</evidence>